<proteinExistence type="predicted"/>
<protein>
    <recommendedName>
        <fullName evidence="4">HEAT repeat domain-containing protein</fullName>
    </recommendedName>
</protein>
<dbReference type="AlphaFoldDB" id="A0A3E0UBP1"/>
<evidence type="ECO:0000313" key="3">
    <source>
        <dbReference type="Proteomes" id="UP000256999"/>
    </source>
</evidence>
<evidence type="ECO:0000256" key="1">
    <source>
        <dbReference type="SAM" id="MobiDB-lite"/>
    </source>
</evidence>
<name>A0A3E0UBP1_9GAMM</name>
<accession>A0A3E0UBP1</accession>
<feature type="region of interest" description="Disordered" evidence="1">
    <location>
        <begin position="57"/>
        <end position="87"/>
    </location>
</feature>
<comment type="caution">
    <text evidence="2">The sequence shown here is derived from an EMBL/GenBank/DDBJ whole genome shotgun (WGS) entry which is preliminary data.</text>
</comment>
<evidence type="ECO:0008006" key="4">
    <source>
        <dbReference type="Google" id="ProtNLM"/>
    </source>
</evidence>
<reference evidence="2 3" key="1">
    <citation type="submission" date="2018-08" db="EMBL/GenBank/DDBJ databases">
        <title>Thalassotalea euphylliae genome.</title>
        <authorList>
            <person name="Summers S."/>
            <person name="Rice S.A."/>
            <person name="Freckelton M.L."/>
            <person name="Nedved B.T."/>
            <person name="Hadfield M.G."/>
        </authorList>
    </citation>
    <scope>NUCLEOTIDE SEQUENCE [LARGE SCALE GENOMIC DNA]</scope>
    <source>
        <strain evidence="2 3">H2</strain>
    </source>
</reference>
<gene>
    <name evidence="2" type="ORF">DXX92_02140</name>
</gene>
<organism evidence="2 3">
    <name type="scientific">Thalassotalea euphylliae</name>
    <dbReference type="NCBI Taxonomy" id="1655234"/>
    <lineage>
        <taxon>Bacteria</taxon>
        <taxon>Pseudomonadati</taxon>
        <taxon>Pseudomonadota</taxon>
        <taxon>Gammaproteobacteria</taxon>
        <taxon>Alteromonadales</taxon>
        <taxon>Colwelliaceae</taxon>
        <taxon>Thalassotalea</taxon>
    </lineage>
</organism>
<dbReference type="EMBL" id="QUOV01000001">
    <property type="protein sequence ID" value="REL34240.1"/>
    <property type="molecule type" value="Genomic_DNA"/>
</dbReference>
<sequence>MELILMTRVVVVLAVLLAAISAAWFFTYQAGSAEVTEITMPDDTPIIGHKTVSGGGTVAENTVNPKTKLAKTKHPKKPETGEQGKSLTSDDALGILTELLDNIASGTAVDIASETSLIAYLKETSGKRALTYLVERLKALDLGAAYGNRVIEYGLSLLAAVKSTGSTELMLEIIREQNWQGSDAIYLAKKSITKVNRQGNYTALMQQTFEEIDGKSPFLDELASSIAKNAQQEQVKFLFNYVDEQASAKGNSATNALKAIQTESLVPVISQYLVGNSKPKTNAALNTLANMGQYEAVSILISWSAGQPKANTAQIAGLFDIATRRSPSAVRAIEKEVNYHSFVSADIKNLLLSYLD</sequence>
<dbReference type="Proteomes" id="UP000256999">
    <property type="component" value="Unassembled WGS sequence"/>
</dbReference>
<evidence type="ECO:0000313" key="2">
    <source>
        <dbReference type="EMBL" id="REL34240.1"/>
    </source>
</evidence>